<sequence>MAQELEDLDEIRLALEIHVEGNSLGKTIVGVEMITIPRKKLQRSLSFFVVTSRKQ</sequence>
<proteinExistence type="predicted"/>
<gene>
    <name evidence="1" type="ORF">ALMOND_2B004960</name>
</gene>
<name>A0A5E4GBA3_PRUDU</name>
<evidence type="ECO:0000313" key="2">
    <source>
        <dbReference type="Proteomes" id="UP000327085"/>
    </source>
</evidence>
<dbReference type="Gramene" id="VVA37079">
    <property type="protein sequence ID" value="VVA37079"/>
    <property type="gene ID" value="Prudul26B004960"/>
</dbReference>
<organism evidence="1 2">
    <name type="scientific">Prunus dulcis</name>
    <name type="common">Almond</name>
    <name type="synonym">Amygdalus dulcis</name>
    <dbReference type="NCBI Taxonomy" id="3755"/>
    <lineage>
        <taxon>Eukaryota</taxon>
        <taxon>Viridiplantae</taxon>
        <taxon>Streptophyta</taxon>
        <taxon>Embryophyta</taxon>
        <taxon>Tracheophyta</taxon>
        <taxon>Spermatophyta</taxon>
        <taxon>Magnoliopsida</taxon>
        <taxon>eudicotyledons</taxon>
        <taxon>Gunneridae</taxon>
        <taxon>Pentapetalae</taxon>
        <taxon>rosids</taxon>
        <taxon>fabids</taxon>
        <taxon>Rosales</taxon>
        <taxon>Rosaceae</taxon>
        <taxon>Amygdaloideae</taxon>
        <taxon>Amygdaleae</taxon>
        <taxon>Prunus</taxon>
    </lineage>
</organism>
<protein>
    <submittedName>
        <fullName evidence="1">Uncharacterized protein</fullName>
    </submittedName>
</protein>
<accession>A0A5E4GBA3</accession>
<evidence type="ECO:0000313" key="1">
    <source>
        <dbReference type="EMBL" id="VVA37079.1"/>
    </source>
</evidence>
<reference evidence="2" key="1">
    <citation type="journal article" date="2020" name="Plant J.">
        <title>Transposons played a major role in the diversification between the closely related almond and peach genomes: results from the almond genome sequence.</title>
        <authorList>
            <person name="Alioto T."/>
            <person name="Alexiou K.G."/>
            <person name="Bardil A."/>
            <person name="Barteri F."/>
            <person name="Castanera R."/>
            <person name="Cruz F."/>
            <person name="Dhingra A."/>
            <person name="Duval H."/>
            <person name="Fernandez I Marti A."/>
            <person name="Frias L."/>
            <person name="Galan B."/>
            <person name="Garcia J.L."/>
            <person name="Howad W."/>
            <person name="Gomez-Garrido J."/>
            <person name="Gut M."/>
            <person name="Julca I."/>
            <person name="Morata J."/>
            <person name="Puigdomenech P."/>
            <person name="Ribeca P."/>
            <person name="Rubio Cabetas M.J."/>
            <person name="Vlasova A."/>
            <person name="Wirthensohn M."/>
            <person name="Garcia-Mas J."/>
            <person name="Gabaldon T."/>
            <person name="Casacuberta J.M."/>
            <person name="Arus P."/>
        </authorList>
    </citation>
    <scope>NUCLEOTIDE SEQUENCE [LARGE SCALE GENOMIC DNA]</scope>
    <source>
        <strain evidence="2">cv. Texas</strain>
    </source>
</reference>
<dbReference type="InParanoid" id="A0A5E4GBA3"/>
<dbReference type="AlphaFoldDB" id="A0A5E4GBA3"/>
<dbReference type="EMBL" id="CABIKO010000502">
    <property type="protein sequence ID" value="VVA37079.1"/>
    <property type="molecule type" value="Genomic_DNA"/>
</dbReference>
<dbReference type="Proteomes" id="UP000327085">
    <property type="component" value="Chromosome 1"/>
</dbReference>